<dbReference type="GO" id="GO:0009055">
    <property type="term" value="F:electron transfer activity"/>
    <property type="evidence" value="ECO:0007669"/>
    <property type="project" value="UniProtKB-UniRule"/>
</dbReference>
<keyword evidence="10 14" id="KW-0472">Membrane</keyword>
<dbReference type="AlphaFoldDB" id="A0A0D5XS81"/>
<dbReference type="RefSeq" id="WP_045880612.1">
    <property type="nucleotide sequence ID" value="NZ_CP011110.1"/>
</dbReference>
<name>A0A0D5XS81_9PSED</name>
<evidence type="ECO:0000256" key="3">
    <source>
        <dbReference type="ARBA" id="ARBA00022448"/>
    </source>
</evidence>
<dbReference type="InterPro" id="IPR023380">
    <property type="entry name" value="DsbB-like_sf"/>
</dbReference>
<evidence type="ECO:0000256" key="2">
    <source>
        <dbReference type="ARBA" id="ARBA00008823"/>
    </source>
</evidence>
<keyword evidence="12 14" id="KW-0143">Chaperone</keyword>
<keyword evidence="3 14" id="KW-0813">Transport</keyword>
<dbReference type="KEGG" id="pcz:PCL1606_02200"/>
<dbReference type="GO" id="GO:0006457">
    <property type="term" value="P:protein folding"/>
    <property type="evidence" value="ECO:0007669"/>
    <property type="project" value="InterPro"/>
</dbReference>
<feature type="topological domain" description="Cytoplasmic" evidence="14">
    <location>
        <begin position="162"/>
        <end position="173"/>
    </location>
</feature>
<feature type="topological domain" description="Periplasmic" evidence="14">
    <location>
        <begin position="27"/>
        <end position="44"/>
    </location>
</feature>
<dbReference type="InterPro" id="IPR022920">
    <property type="entry name" value="Disulphide_bond_form_DsbB"/>
</dbReference>
<dbReference type="InterPro" id="IPR050183">
    <property type="entry name" value="DsbB"/>
</dbReference>
<dbReference type="PANTHER" id="PTHR36570:SF3">
    <property type="entry name" value="DISULFIDE BOND FORMATION PROTEIN B"/>
    <property type="match status" value="1"/>
</dbReference>
<comment type="subcellular location">
    <subcellularLocation>
        <location evidence="1">Cell inner membrane</location>
        <topology evidence="1">Multi-pass membrane protein</topology>
    </subcellularLocation>
    <subcellularLocation>
        <location evidence="14">Cell membrane</location>
        <topology evidence="14">Multi-pass membrane protein</topology>
    </subcellularLocation>
</comment>
<evidence type="ECO:0000256" key="6">
    <source>
        <dbReference type="ARBA" id="ARBA00022692"/>
    </source>
</evidence>
<evidence type="ECO:0000256" key="9">
    <source>
        <dbReference type="ARBA" id="ARBA00023002"/>
    </source>
</evidence>
<dbReference type="Gene3D" id="1.20.1550.10">
    <property type="entry name" value="DsbB-like"/>
    <property type="match status" value="1"/>
</dbReference>
<dbReference type="HAMAP" id="MF_00286">
    <property type="entry name" value="DsbB"/>
    <property type="match status" value="1"/>
</dbReference>
<feature type="transmembrane region" description="Helical" evidence="15">
    <location>
        <begin position="70"/>
        <end position="89"/>
    </location>
</feature>
<comment type="function">
    <text evidence="14">Required for disulfide bond formation in some periplasmic proteins. Acts by oxidizing the DsbA protein.</text>
</comment>
<proteinExistence type="inferred from homology"/>
<dbReference type="EMBL" id="CP011110">
    <property type="protein sequence ID" value="AKA21675.1"/>
    <property type="molecule type" value="Genomic_DNA"/>
</dbReference>
<dbReference type="GO" id="GO:0015035">
    <property type="term" value="F:protein-disulfide reductase activity"/>
    <property type="evidence" value="ECO:0007669"/>
    <property type="project" value="UniProtKB-UniRule"/>
</dbReference>
<keyword evidence="13 14" id="KW-0676">Redox-active center</keyword>
<evidence type="ECO:0000256" key="11">
    <source>
        <dbReference type="ARBA" id="ARBA00023157"/>
    </source>
</evidence>
<keyword evidence="7 14" id="KW-0249">Electron transport</keyword>
<evidence type="ECO:0000256" key="5">
    <source>
        <dbReference type="ARBA" id="ARBA00022519"/>
    </source>
</evidence>
<dbReference type="PATRIC" id="fig|587753.10.peg.219"/>
<feature type="transmembrane region" description="Helical" evidence="15">
    <location>
        <begin position="39"/>
        <end position="58"/>
    </location>
</feature>
<keyword evidence="9 14" id="KW-0560">Oxidoreductase</keyword>
<sequence length="173" mass="19039">MSLAGSRSLFCLVFLIGALALWASFHLEYRVGLEPCLLWVLQRFFTLLLTSVSLVAVLHAPQYLASIGYWLLELLCSLGGVITAGRHVLLQNIPSDQLLACLPDMPFMLGNLPWERALRLAFTGTAQCAEVTWTLLDMSAAEWSLLFFIGVLILSVYRLALLLSRGRGRAAGA</sequence>
<evidence type="ECO:0000313" key="16">
    <source>
        <dbReference type="EMBL" id="AKA21675.1"/>
    </source>
</evidence>
<feature type="topological domain" description="Cytoplasmic" evidence="14">
    <location>
        <begin position="62"/>
        <end position="67"/>
    </location>
</feature>
<accession>A0A0D5XS81</accession>
<keyword evidence="4 14" id="KW-1003">Cell membrane</keyword>
<evidence type="ECO:0000313" key="17">
    <source>
        <dbReference type="Proteomes" id="UP000032748"/>
    </source>
</evidence>
<dbReference type="Pfam" id="PF02600">
    <property type="entry name" value="DsbB"/>
    <property type="match status" value="1"/>
</dbReference>
<dbReference type="SUPFAM" id="SSF158442">
    <property type="entry name" value="DsbB-like"/>
    <property type="match status" value="1"/>
</dbReference>
<dbReference type="InterPro" id="IPR003752">
    <property type="entry name" value="DiS_bond_form_DsbB/BdbC"/>
</dbReference>
<comment type="similarity">
    <text evidence="2 14">Belongs to the DsbB family.</text>
</comment>
<dbReference type="Proteomes" id="UP000032748">
    <property type="component" value="Chromosome"/>
</dbReference>
<comment type="caution">
    <text evidence="14">Lacks conserved residue(s) required for the propagation of feature annotation.</text>
</comment>
<evidence type="ECO:0000256" key="4">
    <source>
        <dbReference type="ARBA" id="ARBA00022475"/>
    </source>
</evidence>
<reference evidence="16 17" key="1">
    <citation type="journal article" date="2015" name="Mol. Plant Microbe Interact.">
        <title>Comparative Genomic Analysis of Pseudomonas chlororaphis PCL1606 Reveals New Insight into Antifungal Compounds Involved in Biocontrol.</title>
        <authorList>
            <person name="Calderon C.E."/>
            <person name="Ramos C."/>
            <person name="de Vicente A."/>
            <person name="Cazorla F.M."/>
        </authorList>
    </citation>
    <scope>NUCLEOTIDE SEQUENCE [LARGE SCALE GENOMIC DNA]</scope>
    <source>
        <strain evidence="16 17">PCL1606</strain>
    </source>
</reference>
<evidence type="ECO:0000256" key="1">
    <source>
        <dbReference type="ARBA" id="ARBA00004429"/>
    </source>
</evidence>
<evidence type="ECO:0000256" key="7">
    <source>
        <dbReference type="ARBA" id="ARBA00022982"/>
    </source>
</evidence>
<evidence type="ECO:0000256" key="13">
    <source>
        <dbReference type="ARBA" id="ARBA00023284"/>
    </source>
</evidence>
<protein>
    <recommendedName>
        <fullName evidence="14">Disulfide bond formation protein B</fullName>
    </recommendedName>
    <alternativeName>
        <fullName evidence="14">Disulfide oxidoreductase</fullName>
    </alternativeName>
</protein>
<evidence type="ECO:0000256" key="15">
    <source>
        <dbReference type="SAM" id="Phobius"/>
    </source>
</evidence>
<gene>
    <name evidence="14" type="primary">dsbB</name>
    <name evidence="16" type="ORF">PCL1606_02200</name>
</gene>
<feature type="topological domain" description="Cytoplasmic" evidence="14">
    <location>
        <begin position="1"/>
        <end position="9"/>
    </location>
</feature>
<evidence type="ECO:0000256" key="10">
    <source>
        <dbReference type="ARBA" id="ARBA00023136"/>
    </source>
</evidence>
<evidence type="ECO:0000256" key="14">
    <source>
        <dbReference type="HAMAP-Rule" id="MF_00286"/>
    </source>
</evidence>
<keyword evidence="6 14" id="KW-0812">Transmembrane</keyword>
<feature type="transmembrane region" description="Helical" evidence="15">
    <location>
        <begin position="143"/>
        <end position="163"/>
    </location>
</feature>
<dbReference type="PANTHER" id="PTHR36570">
    <property type="entry name" value="DISULFIDE BOND FORMATION PROTEIN B"/>
    <property type="match status" value="1"/>
</dbReference>
<keyword evidence="8 14" id="KW-1133">Transmembrane helix</keyword>
<organism evidence="16 17">
    <name type="scientific">Pseudomonas chlororaphis</name>
    <dbReference type="NCBI Taxonomy" id="587753"/>
    <lineage>
        <taxon>Bacteria</taxon>
        <taxon>Pseudomonadati</taxon>
        <taxon>Pseudomonadota</taxon>
        <taxon>Gammaproteobacteria</taxon>
        <taxon>Pseudomonadales</taxon>
        <taxon>Pseudomonadaceae</taxon>
        <taxon>Pseudomonas</taxon>
    </lineage>
</organism>
<dbReference type="GO" id="GO:0005886">
    <property type="term" value="C:plasma membrane"/>
    <property type="evidence" value="ECO:0007669"/>
    <property type="project" value="UniProtKB-SubCell"/>
</dbReference>
<keyword evidence="11 14" id="KW-1015">Disulfide bond</keyword>
<keyword evidence="5" id="KW-0997">Cell inner membrane</keyword>
<evidence type="ECO:0000256" key="12">
    <source>
        <dbReference type="ARBA" id="ARBA00023186"/>
    </source>
</evidence>
<evidence type="ECO:0000256" key="8">
    <source>
        <dbReference type="ARBA" id="ARBA00022989"/>
    </source>
</evidence>
<dbReference type="OrthoDB" id="3711263at2"/>